<dbReference type="EMBL" id="CAMXCT010003802">
    <property type="protein sequence ID" value="CAI4006339.1"/>
    <property type="molecule type" value="Genomic_DNA"/>
</dbReference>
<dbReference type="Proteomes" id="UP001152797">
    <property type="component" value="Unassembled WGS sequence"/>
</dbReference>
<accession>A0A9P1D8V1</accession>
<evidence type="ECO:0000313" key="1">
    <source>
        <dbReference type="EMBL" id="CAI4006339.1"/>
    </source>
</evidence>
<dbReference type="EMBL" id="CAMXCT030003802">
    <property type="protein sequence ID" value="CAL4793651.1"/>
    <property type="molecule type" value="Genomic_DNA"/>
</dbReference>
<name>A0A9P1D8V1_9DINO</name>
<reference evidence="1" key="1">
    <citation type="submission" date="2022-10" db="EMBL/GenBank/DDBJ databases">
        <authorList>
            <person name="Chen Y."/>
            <person name="Dougan E. K."/>
            <person name="Chan C."/>
            <person name="Rhodes N."/>
            <person name="Thang M."/>
        </authorList>
    </citation>
    <scope>NUCLEOTIDE SEQUENCE</scope>
</reference>
<reference evidence="2 3" key="2">
    <citation type="submission" date="2024-05" db="EMBL/GenBank/DDBJ databases">
        <authorList>
            <person name="Chen Y."/>
            <person name="Shah S."/>
            <person name="Dougan E. K."/>
            <person name="Thang M."/>
            <person name="Chan C."/>
        </authorList>
    </citation>
    <scope>NUCLEOTIDE SEQUENCE [LARGE SCALE GENOMIC DNA]</scope>
</reference>
<gene>
    <name evidence="1" type="ORF">C1SCF055_LOCUS31984</name>
</gene>
<organism evidence="1">
    <name type="scientific">Cladocopium goreaui</name>
    <dbReference type="NCBI Taxonomy" id="2562237"/>
    <lineage>
        <taxon>Eukaryota</taxon>
        <taxon>Sar</taxon>
        <taxon>Alveolata</taxon>
        <taxon>Dinophyceae</taxon>
        <taxon>Suessiales</taxon>
        <taxon>Symbiodiniaceae</taxon>
        <taxon>Cladocopium</taxon>
    </lineage>
</organism>
<proteinExistence type="predicted"/>
<evidence type="ECO:0000313" key="3">
    <source>
        <dbReference type="Proteomes" id="UP001152797"/>
    </source>
</evidence>
<comment type="caution">
    <text evidence="1">The sequence shown here is derived from an EMBL/GenBank/DDBJ whole genome shotgun (WGS) entry which is preliminary data.</text>
</comment>
<evidence type="ECO:0000313" key="2">
    <source>
        <dbReference type="EMBL" id="CAL4793651.1"/>
    </source>
</evidence>
<dbReference type="OrthoDB" id="406243at2759"/>
<sequence length="291" mass="31765">MNACPLRNCNGAVKTRSFCAGGAAAIFQSHQWLPVDSRPISRLTRLLLTLCFVRSIAAHDRMLQEEVIPDVEFDIRATDTPRLGLHGVVSGWFYVKGSFTLGSLGDIAFATREMLANVCDNNLPTLALARQDILTITEPQVGLNMSFYVLPPKGFSHYCVAMLRFAGFGPTAPPFTITPAPPIRQMLQVSVGQNTGLNEGLVDDWVVDIGNVNCGDLMVSYGSGDDPELLLERSRMPDEWRGREEPAPCGSLEAKWVPSSSVKFPWEEEPCKAAASPCICASIRACRDSTT</sequence>
<dbReference type="EMBL" id="CAMXCT020003802">
    <property type="protein sequence ID" value="CAL1159714.1"/>
    <property type="molecule type" value="Genomic_DNA"/>
</dbReference>
<dbReference type="AlphaFoldDB" id="A0A9P1D8V1"/>
<keyword evidence="3" id="KW-1185">Reference proteome</keyword>
<protein>
    <submittedName>
        <fullName evidence="1">Uncharacterized protein</fullName>
    </submittedName>
</protein>